<dbReference type="STRING" id="188477.A0A433SRB2"/>
<dbReference type="FunFam" id="2.60.40.150:FF:000005">
    <property type="entry name" value="Synaptotagmin 6"/>
    <property type="match status" value="1"/>
</dbReference>
<dbReference type="PRINTS" id="PR00360">
    <property type="entry name" value="C2DOMAIN"/>
</dbReference>
<feature type="region of interest" description="Disordered" evidence="8">
    <location>
        <begin position="79"/>
        <end position="105"/>
    </location>
</feature>
<evidence type="ECO:0000256" key="5">
    <source>
        <dbReference type="ARBA" id="ARBA00022989"/>
    </source>
</evidence>
<sequence length="482" mass="54068">MGKFYKGPSAVLIGGVAGGVALVMGVFLVAGWYFYRRRKGLTLLPTTDSMTGLPTKQWARPSYTPSGLGPISISRSYPDIHKSSSSSSSSAETGSPSSTVGPSGKKNMIQIADRQWTLPTVSQRHQNFQRMLSHRLNLSNIEFTVQSNVRQCREQPELGGLKPELYKQASVDSLRSEHQAPCGKLFFTLTYNQEESTLIVHICKAENLPAKDFSGTSDPYVKVYLLPDRKTKLQTKVHRKTLNPEFMEKFRFSVPYDELSQRALQFNIYDFDRFSRHDVIGAVLVKDILVEGSLANETSFVRDIYASTQEKADIGEVMLSLCYLPTAGRLTLTVVKARNLKAMDITGYADPYVKVCLMCQGRRIKKRKTSVQRNTLNPVFNEALVFDVPQENVEDVYLLVKLVDYDRIGSDELMGVVTMGPRMSGQGREHWFEMLESPRKPVAQWYSLLEHSPLPVNGNGNGKCCLRQRQSTEDSTHSDGLP</sequence>
<dbReference type="InterPro" id="IPR001565">
    <property type="entry name" value="Synaptotagmin"/>
</dbReference>
<dbReference type="GO" id="GO:0070382">
    <property type="term" value="C:exocytic vesicle"/>
    <property type="evidence" value="ECO:0007669"/>
    <property type="project" value="TreeGrafter"/>
</dbReference>
<organism evidence="11 12">
    <name type="scientific">Elysia chlorotica</name>
    <name type="common">Eastern emerald elysia</name>
    <name type="synonym">Sea slug</name>
    <dbReference type="NCBI Taxonomy" id="188477"/>
    <lineage>
        <taxon>Eukaryota</taxon>
        <taxon>Metazoa</taxon>
        <taxon>Spiralia</taxon>
        <taxon>Lophotrochozoa</taxon>
        <taxon>Mollusca</taxon>
        <taxon>Gastropoda</taxon>
        <taxon>Heterobranchia</taxon>
        <taxon>Euthyneura</taxon>
        <taxon>Panpulmonata</taxon>
        <taxon>Sacoglossa</taxon>
        <taxon>Placobranchoidea</taxon>
        <taxon>Plakobranchidae</taxon>
        <taxon>Elysia</taxon>
    </lineage>
</organism>
<dbReference type="Gene3D" id="2.60.40.150">
    <property type="entry name" value="C2 domain"/>
    <property type="match status" value="2"/>
</dbReference>
<dbReference type="SUPFAM" id="SSF49562">
    <property type="entry name" value="C2 domain (Calcium/lipid-binding domain, CaLB)"/>
    <property type="match status" value="2"/>
</dbReference>
<feature type="compositionally biased region" description="Basic and acidic residues" evidence="8">
    <location>
        <begin position="470"/>
        <end position="482"/>
    </location>
</feature>
<dbReference type="Proteomes" id="UP000271974">
    <property type="component" value="Unassembled WGS sequence"/>
</dbReference>
<comment type="subcellular location">
    <subcellularLocation>
        <location evidence="7">Endomembrane system</location>
        <topology evidence="7">Single-pass membrane protein</topology>
    </subcellularLocation>
</comment>
<dbReference type="GO" id="GO:0017156">
    <property type="term" value="P:calcium-ion regulated exocytosis"/>
    <property type="evidence" value="ECO:0007669"/>
    <property type="project" value="TreeGrafter"/>
</dbReference>
<dbReference type="SMART" id="SM00239">
    <property type="entry name" value="C2"/>
    <property type="match status" value="2"/>
</dbReference>
<dbReference type="PANTHER" id="PTHR10024">
    <property type="entry name" value="SYNAPTOTAGMIN"/>
    <property type="match status" value="1"/>
</dbReference>
<evidence type="ECO:0000256" key="8">
    <source>
        <dbReference type="SAM" id="MobiDB-lite"/>
    </source>
</evidence>
<dbReference type="GO" id="GO:0005886">
    <property type="term" value="C:plasma membrane"/>
    <property type="evidence" value="ECO:0007669"/>
    <property type="project" value="TreeGrafter"/>
</dbReference>
<dbReference type="InterPro" id="IPR000008">
    <property type="entry name" value="C2_dom"/>
</dbReference>
<dbReference type="EMBL" id="RQTK01001155">
    <property type="protein sequence ID" value="RUS71809.1"/>
    <property type="molecule type" value="Genomic_DNA"/>
</dbReference>
<proteinExistence type="predicted"/>
<evidence type="ECO:0000313" key="11">
    <source>
        <dbReference type="EMBL" id="RUS71809.1"/>
    </source>
</evidence>
<keyword evidence="5 9" id="KW-1133">Transmembrane helix</keyword>
<dbReference type="PANTHER" id="PTHR10024:SF374">
    <property type="entry name" value="C2 DOMAIN-CONTAINING PROTEIN"/>
    <property type="match status" value="1"/>
</dbReference>
<evidence type="ECO:0000259" key="10">
    <source>
        <dbReference type="PROSITE" id="PS50004"/>
    </source>
</evidence>
<keyword evidence="3" id="KW-0677">Repeat</keyword>
<dbReference type="CDD" id="cd08403">
    <property type="entry name" value="C2B_Synaptotagmin-3-5-6-9-10"/>
    <property type="match status" value="1"/>
</dbReference>
<evidence type="ECO:0000256" key="7">
    <source>
        <dbReference type="ARBA" id="ARBA00037847"/>
    </source>
</evidence>
<evidence type="ECO:0000256" key="3">
    <source>
        <dbReference type="ARBA" id="ARBA00022737"/>
    </source>
</evidence>
<evidence type="ECO:0000256" key="9">
    <source>
        <dbReference type="SAM" id="Phobius"/>
    </source>
</evidence>
<dbReference type="GO" id="GO:0005544">
    <property type="term" value="F:calcium-dependent phospholipid binding"/>
    <property type="evidence" value="ECO:0007669"/>
    <property type="project" value="TreeGrafter"/>
</dbReference>
<dbReference type="Pfam" id="PF00168">
    <property type="entry name" value="C2"/>
    <property type="match status" value="2"/>
</dbReference>
<reference evidence="11 12" key="1">
    <citation type="submission" date="2019-01" db="EMBL/GenBank/DDBJ databases">
        <title>A draft genome assembly of the solar-powered sea slug Elysia chlorotica.</title>
        <authorList>
            <person name="Cai H."/>
            <person name="Li Q."/>
            <person name="Fang X."/>
            <person name="Li J."/>
            <person name="Curtis N.E."/>
            <person name="Altenburger A."/>
            <person name="Shibata T."/>
            <person name="Feng M."/>
            <person name="Maeda T."/>
            <person name="Schwartz J.A."/>
            <person name="Shigenobu S."/>
            <person name="Lundholm N."/>
            <person name="Nishiyama T."/>
            <person name="Yang H."/>
            <person name="Hasebe M."/>
            <person name="Li S."/>
            <person name="Pierce S.K."/>
            <person name="Wang J."/>
        </authorList>
    </citation>
    <scope>NUCLEOTIDE SEQUENCE [LARGE SCALE GENOMIC DNA]</scope>
    <source>
        <strain evidence="11">EC2010</strain>
        <tissue evidence="11">Whole organism of an adult</tissue>
    </source>
</reference>
<keyword evidence="1 9" id="KW-0812">Transmembrane</keyword>
<accession>A0A433SRB2</accession>
<dbReference type="FunFam" id="2.60.40.150:FF:000011">
    <property type="entry name" value="Synaptotagmin 6"/>
    <property type="match status" value="1"/>
</dbReference>
<protein>
    <recommendedName>
        <fullName evidence="10">C2 domain-containing protein</fullName>
    </recommendedName>
</protein>
<feature type="transmembrane region" description="Helical" evidence="9">
    <location>
        <begin position="12"/>
        <end position="35"/>
    </location>
</feature>
<dbReference type="GO" id="GO:0005509">
    <property type="term" value="F:calcium ion binding"/>
    <property type="evidence" value="ECO:0007669"/>
    <property type="project" value="TreeGrafter"/>
</dbReference>
<dbReference type="PROSITE" id="PS50004">
    <property type="entry name" value="C2"/>
    <property type="match status" value="2"/>
</dbReference>
<name>A0A433SRB2_ELYCH</name>
<gene>
    <name evidence="11" type="ORF">EGW08_020429</name>
</gene>
<dbReference type="AlphaFoldDB" id="A0A433SRB2"/>
<keyword evidence="12" id="KW-1185">Reference proteome</keyword>
<feature type="domain" description="C2" evidence="10">
    <location>
        <begin position="313"/>
        <end position="446"/>
    </location>
</feature>
<dbReference type="GO" id="GO:0001786">
    <property type="term" value="F:phosphatidylserine binding"/>
    <property type="evidence" value="ECO:0007669"/>
    <property type="project" value="TreeGrafter"/>
</dbReference>
<feature type="domain" description="C2" evidence="10">
    <location>
        <begin position="181"/>
        <end position="302"/>
    </location>
</feature>
<dbReference type="GO" id="GO:0000149">
    <property type="term" value="F:SNARE binding"/>
    <property type="evidence" value="ECO:0007669"/>
    <property type="project" value="TreeGrafter"/>
</dbReference>
<keyword evidence="2" id="KW-0479">Metal-binding</keyword>
<dbReference type="OrthoDB" id="67700at2759"/>
<evidence type="ECO:0000313" key="12">
    <source>
        <dbReference type="Proteomes" id="UP000271974"/>
    </source>
</evidence>
<evidence type="ECO:0000256" key="6">
    <source>
        <dbReference type="ARBA" id="ARBA00023136"/>
    </source>
</evidence>
<feature type="compositionally biased region" description="Low complexity" evidence="8">
    <location>
        <begin position="83"/>
        <end position="104"/>
    </location>
</feature>
<comment type="caution">
    <text evidence="11">The sequence shown here is derived from an EMBL/GenBank/DDBJ whole genome shotgun (WGS) entry which is preliminary data.</text>
</comment>
<feature type="region of interest" description="Disordered" evidence="8">
    <location>
        <begin position="459"/>
        <end position="482"/>
    </location>
</feature>
<evidence type="ECO:0000256" key="1">
    <source>
        <dbReference type="ARBA" id="ARBA00022692"/>
    </source>
</evidence>
<keyword evidence="6 9" id="KW-0472">Membrane</keyword>
<dbReference type="InterPro" id="IPR035892">
    <property type="entry name" value="C2_domain_sf"/>
</dbReference>
<dbReference type="PRINTS" id="PR00399">
    <property type="entry name" value="SYNAPTOTAGMN"/>
</dbReference>
<keyword evidence="4" id="KW-0106">Calcium</keyword>
<evidence type="ECO:0000256" key="4">
    <source>
        <dbReference type="ARBA" id="ARBA00022837"/>
    </source>
</evidence>
<dbReference type="GO" id="GO:0030276">
    <property type="term" value="F:clathrin binding"/>
    <property type="evidence" value="ECO:0007669"/>
    <property type="project" value="TreeGrafter"/>
</dbReference>
<evidence type="ECO:0000256" key="2">
    <source>
        <dbReference type="ARBA" id="ARBA00022723"/>
    </source>
</evidence>